<dbReference type="EMBL" id="JACEIK010003496">
    <property type="protein sequence ID" value="MCD9641945.1"/>
    <property type="molecule type" value="Genomic_DNA"/>
</dbReference>
<reference evidence="2 3" key="1">
    <citation type="journal article" date="2021" name="BMC Genomics">
        <title>Datura genome reveals duplications of psychoactive alkaloid biosynthetic genes and high mutation rate following tissue culture.</title>
        <authorList>
            <person name="Rajewski A."/>
            <person name="Carter-House D."/>
            <person name="Stajich J."/>
            <person name="Litt A."/>
        </authorList>
    </citation>
    <scope>NUCLEOTIDE SEQUENCE [LARGE SCALE GENOMIC DNA]</scope>
    <source>
        <strain evidence="2">AR-01</strain>
    </source>
</reference>
<evidence type="ECO:0000256" key="1">
    <source>
        <dbReference type="SAM" id="MobiDB-lite"/>
    </source>
</evidence>
<proteinExistence type="predicted"/>
<feature type="non-terminal residue" evidence="2">
    <location>
        <position position="1"/>
    </location>
</feature>
<keyword evidence="3" id="KW-1185">Reference proteome</keyword>
<gene>
    <name evidence="2" type="ORF">HAX54_028432</name>
</gene>
<sequence length="169" mass="18705">GKVVGDPGKWNVVRYNRCRDTSDVPPTSRHPTLTNKFQALSNGQEIQAEHSNTSNYTNCNNNKGEIKEEVQEGDNGAAKSLGEVLLGRHTYSQGGRGQKLKTSMKEKVVDTTTLDSKEEQIFKDADLSPRAVKALKSSRKGKKQGKGEAEQPVIVQPKRQVTFHQSKNQ</sequence>
<evidence type="ECO:0000313" key="2">
    <source>
        <dbReference type="EMBL" id="MCD9641945.1"/>
    </source>
</evidence>
<organism evidence="2 3">
    <name type="scientific">Datura stramonium</name>
    <name type="common">Jimsonweed</name>
    <name type="synonym">Common thornapple</name>
    <dbReference type="NCBI Taxonomy" id="4076"/>
    <lineage>
        <taxon>Eukaryota</taxon>
        <taxon>Viridiplantae</taxon>
        <taxon>Streptophyta</taxon>
        <taxon>Embryophyta</taxon>
        <taxon>Tracheophyta</taxon>
        <taxon>Spermatophyta</taxon>
        <taxon>Magnoliopsida</taxon>
        <taxon>eudicotyledons</taxon>
        <taxon>Gunneridae</taxon>
        <taxon>Pentapetalae</taxon>
        <taxon>asterids</taxon>
        <taxon>lamiids</taxon>
        <taxon>Solanales</taxon>
        <taxon>Solanaceae</taxon>
        <taxon>Solanoideae</taxon>
        <taxon>Datureae</taxon>
        <taxon>Datura</taxon>
    </lineage>
</organism>
<feature type="region of interest" description="Disordered" evidence="1">
    <location>
        <begin position="132"/>
        <end position="169"/>
    </location>
</feature>
<accession>A0ABS8V477</accession>
<protein>
    <submittedName>
        <fullName evidence="2">Uncharacterized protein</fullName>
    </submittedName>
</protein>
<evidence type="ECO:0000313" key="3">
    <source>
        <dbReference type="Proteomes" id="UP000823775"/>
    </source>
</evidence>
<comment type="caution">
    <text evidence="2">The sequence shown here is derived from an EMBL/GenBank/DDBJ whole genome shotgun (WGS) entry which is preliminary data.</text>
</comment>
<name>A0ABS8V477_DATST</name>
<dbReference type="Proteomes" id="UP000823775">
    <property type="component" value="Unassembled WGS sequence"/>
</dbReference>